<dbReference type="InterPro" id="IPR029063">
    <property type="entry name" value="SAM-dependent_MTases_sf"/>
</dbReference>
<feature type="compositionally biased region" description="Basic and acidic residues" evidence="7">
    <location>
        <begin position="203"/>
        <end position="227"/>
    </location>
</feature>
<comment type="function">
    <text evidence="6">Specifically methylates the adenine in position 1618 of 23S rRNA.</text>
</comment>
<comment type="catalytic activity">
    <reaction evidence="6">
        <text>adenosine(1618) in 23S rRNA + S-adenosyl-L-methionine = N(6)-methyladenosine(1618) in 23S rRNA + S-adenosyl-L-homocysteine + H(+)</text>
        <dbReference type="Rhea" id="RHEA:16497"/>
        <dbReference type="Rhea" id="RHEA-COMP:10229"/>
        <dbReference type="Rhea" id="RHEA-COMP:10231"/>
        <dbReference type="ChEBI" id="CHEBI:15378"/>
        <dbReference type="ChEBI" id="CHEBI:57856"/>
        <dbReference type="ChEBI" id="CHEBI:59789"/>
        <dbReference type="ChEBI" id="CHEBI:74411"/>
        <dbReference type="ChEBI" id="CHEBI:74449"/>
        <dbReference type="EC" id="2.1.1.181"/>
    </reaction>
</comment>
<evidence type="ECO:0000256" key="2">
    <source>
        <dbReference type="ARBA" id="ARBA00022552"/>
    </source>
</evidence>
<name>A0A839IW86_9GAMM</name>
<keyword evidence="9" id="KW-1185">Reference proteome</keyword>
<sequence>MSSDTKKQLHPRNPHNAPYDFNLLKKRVPELSEFIEITPGQNQSIDFSNPEAVKALNQALLKQTYKVAFWDIPEGYLCPAIPGRADYIHYIADLLAVLNNGNLVRGKKVSVLDIGTGASCVYPIIGSQSYGWSFIGSDIDPISVNFATQLVKMNRNLSGMVRLRRQLDEKSVFHGIIKDQDLFELTMCNPPFHKSAEEATSGTERKQKNLQKNKQEKSGGKVSDNKQQHGLNFGGQNTELWCEGGEIAFLKRMIRESADYAGQCLWFTSLVSKKENLDEIYSVLKKVKATQVKTMNMAQGQKISRVVAWSFLTDEEQIMWAEARWTD</sequence>
<organism evidence="8 9">
    <name type="scientific">Oceanospirillum sediminis</name>
    <dbReference type="NCBI Taxonomy" id="2760088"/>
    <lineage>
        <taxon>Bacteria</taxon>
        <taxon>Pseudomonadati</taxon>
        <taxon>Pseudomonadota</taxon>
        <taxon>Gammaproteobacteria</taxon>
        <taxon>Oceanospirillales</taxon>
        <taxon>Oceanospirillaceae</taxon>
        <taxon>Oceanospirillum</taxon>
    </lineage>
</organism>
<gene>
    <name evidence="6 8" type="primary">rlmF</name>
    <name evidence="8" type="ORF">H4O21_21640</name>
</gene>
<accession>A0A839IW86</accession>
<protein>
    <recommendedName>
        <fullName evidence="6">Ribosomal RNA large subunit methyltransferase F</fullName>
        <ecNumber evidence="6">2.1.1.181</ecNumber>
    </recommendedName>
    <alternativeName>
        <fullName evidence="6">23S rRNA mA1618 methyltransferase</fullName>
    </alternativeName>
    <alternativeName>
        <fullName evidence="6">rRNA adenine N-6-methyltransferase</fullName>
    </alternativeName>
</protein>
<keyword evidence="4 6" id="KW-0808">Transferase</keyword>
<keyword evidence="3 6" id="KW-0489">Methyltransferase</keyword>
<feature type="region of interest" description="Disordered" evidence="7">
    <location>
        <begin position="194"/>
        <end position="231"/>
    </location>
</feature>
<comment type="caution">
    <text evidence="8">The sequence shown here is derived from an EMBL/GenBank/DDBJ whole genome shotgun (WGS) entry which is preliminary data.</text>
</comment>
<evidence type="ECO:0000313" key="9">
    <source>
        <dbReference type="Proteomes" id="UP000565262"/>
    </source>
</evidence>
<evidence type="ECO:0000313" key="8">
    <source>
        <dbReference type="EMBL" id="MBB1489218.1"/>
    </source>
</evidence>
<keyword evidence="1 6" id="KW-0963">Cytoplasm</keyword>
<keyword evidence="5 6" id="KW-0949">S-adenosyl-L-methionine</keyword>
<dbReference type="PIRSF" id="PIRSF029038">
    <property type="entry name" value="Mtase_YbiN_prd"/>
    <property type="match status" value="1"/>
</dbReference>
<dbReference type="HAMAP" id="MF_01848">
    <property type="entry name" value="23SrRNA_methyltr_F"/>
    <property type="match status" value="1"/>
</dbReference>
<dbReference type="InterPro" id="IPR016909">
    <property type="entry name" value="rRNA_lsu_MeTfrase_F"/>
</dbReference>
<dbReference type="PANTHER" id="PTHR13393:SF0">
    <property type="entry name" value="RNA N6-ADENOSINE-METHYLTRANSFERASE METTL16"/>
    <property type="match status" value="1"/>
</dbReference>
<comment type="subcellular location">
    <subcellularLocation>
        <location evidence="6">Cytoplasm</location>
    </subcellularLocation>
</comment>
<dbReference type="PANTHER" id="PTHR13393">
    <property type="entry name" value="SAM-DEPENDENT METHYLTRANSFERASE"/>
    <property type="match status" value="1"/>
</dbReference>
<evidence type="ECO:0000256" key="7">
    <source>
        <dbReference type="SAM" id="MobiDB-lite"/>
    </source>
</evidence>
<reference evidence="8 9" key="1">
    <citation type="submission" date="2020-08" db="EMBL/GenBank/DDBJ databases">
        <title>Oceanospirillum sp. nov. isolated from marine sediment.</title>
        <authorList>
            <person name="Ji X."/>
        </authorList>
    </citation>
    <scope>NUCLEOTIDE SEQUENCE [LARGE SCALE GENOMIC DNA]</scope>
    <source>
        <strain evidence="8 9">D5</strain>
    </source>
</reference>
<dbReference type="GO" id="GO:0005737">
    <property type="term" value="C:cytoplasm"/>
    <property type="evidence" value="ECO:0007669"/>
    <property type="project" value="UniProtKB-SubCell"/>
</dbReference>
<dbReference type="EC" id="2.1.1.181" evidence="6"/>
<proteinExistence type="inferred from homology"/>
<comment type="similarity">
    <text evidence="6">Belongs to the methyltransferase superfamily. METTL16/RlmF family.</text>
</comment>
<dbReference type="AlphaFoldDB" id="A0A839IW86"/>
<dbReference type="RefSeq" id="WP_182811089.1">
    <property type="nucleotide sequence ID" value="NZ_JACJFM010000047.1"/>
</dbReference>
<evidence type="ECO:0000256" key="4">
    <source>
        <dbReference type="ARBA" id="ARBA00022679"/>
    </source>
</evidence>
<evidence type="ECO:0000256" key="5">
    <source>
        <dbReference type="ARBA" id="ARBA00022691"/>
    </source>
</evidence>
<evidence type="ECO:0000256" key="6">
    <source>
        <dbReference type="HAMAP-Rule" id="MF_01848"/>
    </source>
</evidence>
<evidence type="ECO:0000256" key="1">
    <source>
        <dbReference type="ARBA" id="ARBA00022490"/>
    </source>
</evidence>
<dbReference type="InterPro" id="IPR010286">
    <property type="entry name" value="METTL16/RlmF"/>
</dbReference>
<dbReference type="Proteomes" id="UP000565262">
    <property type="component" value="Unassembled WGS sequence"/>
</dbReference>
<dbReference type="Gene3D" id="3.40.50.150">
    <property type="entry name" value="Vaccinia Virus protein VP39"/>
    <property type="match status" value="1"/>
</dbReference>
<dbReference type="SUPFAM" id="SSF53335">
    <property type="entry name" value="S-adenosyl-L-methionine-dependent methyltransferases"/>
    <property type="match status" value="1"/>
</dbReference>
<dbReference type="GO" id="GO:0052907">
    <property type="term" value="F:23S rRNA (adenine(1618)-N(6))-methyltransferase activity"/>
    <property type="evidence" value="ECO:0007669"/>
    <property type="project" value="UniProtKB-EC"/>
</dbReference>
<dbReference type="NCBIfam" id="NF008725">
    <property type="entry name" value="PRK11727.1"/>
    <property type="match status" value="1"/>
</dbReference>
<dbReference type="Pfam" id="PF05971">
    <property type="entry name" value="Methyltransf_10"/>
    <property type="match status" value="1"/>
</dbReference>
<keyword evidence="2 6" id="KW-0698">rRNA processing</keyword>
<dbReference type="GO" id="GO:0070475">
    <property type="term" value="P:rRNA base methylation"/>
    <property type="evidence" value="ECO:0007669"/>
    <property type="project" value="TreeGrafter"/>
</dbReference>
<dbReference type="EMBL" id="JACJFM010000047">
    <property type="protein sequence ID" value="MBB1489218.1"/>
    <property type="molecule type" value="Genomic_DNA"/>
</dbReference>
<evidence type="ECO:0000256" key="3">
    <source>
        <dbReference type="ARBA" id="ARBA00022603"/>
    </source>
</evidence>